<evidence type="ECO:0000256" key="3">
    <source>
        <dbReference type="ARBA" id="ARBA00023125"/>
    </source>
</evidence>
<dbReference type="InterPro" id="IPR001356">
    <property type="entry name" value="HD"/>
</dbReference>
<protein>
    <recommendedName>
        <fullName evidence="10">Homeobox domain-containing protein</fullName>
    </recommendedName>
</protein>
<accession>A0ABN8MN82</accession>
<dbReference type="InterPro" id="IPR052002">
    <property type="entry name" value="Even-skipped_HD"/>
</dbReference>
<dbReference type="PANTHER" id="PTHR46294:SF4">
    <property type="entry name" value="SEGMENTATION PROTEIN EVEN-SKIPPED"/>
    <property type="match status" value="1"/>
</dbReference>
<feature type="region of interest" description="Disordered" evidence="9">
    <location>
        <begin position="66"/>
        <end position="107"/>
    </location>
</feature>
<evidence type="ECO:0000313" key="12">
    <source>
        <dbReference type="Proteomes" id="UP001159427"/>
    </source>
</evidence>
<keyword evidence="3 7" id="KW-0238">DNA-binding</keyword>
<keyword evidence="12" id="KW-1185">Reference proteome</keyword>
<evidence type="ECO:0000256" key="5">
    <source>
        <dbReference type="ARBA" id="ARBA00023242"/>
    </source>
</evidence>
<dbReference type="EMBL" id="CALNXI010000588">
    <property type="protein sequence ID" value="CAH3029708.1"/>
    <property type="molecule type" value="Genomic_DNA"/>
</dbReference>
<feature type="compositionally biased region" description="Basic and acidic residues" evidence="9">
    <location>
        <begin position="91"/>
        <end position="106"/>
    </location>
</feature>
<comment type="subcellular location">
    <subcellularLocation>
        <location evidence="1 7 8">Nucleus</location>
    </subcellularLocation>
</comment>
<keyword evidence="4 7" id="KW-0371">Homeobox</keyword>
<organism evidence="11 12">
    <name type="scientific">Porites evermanni</name>
    <dbReference type="NCBI Taxonomy" id="104178"/>
    <lineage>
        <taxon>Eukaryota</taxon>
        <taxon>Metazoa</taxon>
        <taxon>Cnidaria</taxon>
        <taxon>Anthozoa</taxon>
        <taxon>Hexacorallia</taxon>
        <taxon>Scleractinia</taxon>
        <taxon>Fungiina</taxon>
        <taxon>Poritidae</taxon>
        <taxon>Porites</taxon>
    </lineage>
</organism>
<keyword evidence="5 7" id="KW-0539">Nucleus</keyword>
<evidence type="ECO:0000256" key="1">
    <source>
        <dbReference type="ARBA" id="ARBA00004123"/>
    </source>
</evidence>
<feature type="region of interest" description="Disordered" evidence="9">
    <location>
        <begin position="239"/>
        <end position="260"/>
    </location>
</feature>
<evidence type="ECO:0000259" key="10">
    <source>
        <dbReference type="PROSITE" id="PS50071"/>
    </source>
</evidence>
<dbReference type="SUPFAM" id="SSF46689">
    <property type="entry name" value="Homeodomain-like"/>
    <property type="match status" value="1"/>
</dbReference>
<feature type="domain" description="Homeobox" evidence="10">
    <location>
        <begin position="105"/>
        <end position="165"/>
    </location>
</feature>
<dbReference type="Gene3D" id="1.10.10.60">
    <property type="entry name" value="Homeodomain-like"/>
    <property type="match status" value="1"/>
</dbReference>
<dbReference type="SMART" id="SM00389">
    <property type="entry name" value="HOX"/>
    <property type="match status" value="1"/>
</dbReference>
<evidence type="ECO:0000256" key="8">
    <source>
        <dbReference type="RuleBase" id="RU000682"/>
    </source>
</evidence>
<dbReference type="InterPro" id="IPR017970">
    <property type="entry name" value="Homeobox_CS"/>
</dbReference>
<dbReference type="InterPro" id="IPR009057">
    <property type="entry name" value="Homeodomain-like_sf"/>
</dbReference>
<evidence type="ECO:0000256" key="9">
    <source>
        <dbReference type="SAM" id="MobiDB-lite"/>
    </source>
</evidence>
<proteinExistence type="inferred from homology"/>
<dbReference type="Proteomes" id="UP001159427">
    <property type="component" value="Unassembled WGS sequence"/>
</dbReference>
<dbReference type="PANTHER" id="PTHR46294">
    <property type="entry name" value="SEGMENTATION PROTEIN EVEN-SKIPPED"/>
    <property type="match status" value="1"/>
</dbReference>
<dbReference type="Pfam" id="PF00046">
    <property type="entry name" value="Homeodomain"/>
    <property type="match status" value="1"/>
</dbReference>
<comment type="caution">
    <text evidence="11">The sequence shown here is derived from an EMBL/GenBank/DDBJ whole genome shotgun (WGS) entry which is preliminary data.</text>
</comment>
<dbReference type="PROSITE" id="PS00027">
    <property type="entry name" value="HOMEOBOX_1"/>
    <property type="match status" value="1"/>
</dbReference>
<name>A0ABN8MN82_9CNID</name>
<keyword evidence="2" id="KW-0217">Developmental protein</keyword>
<gene>
    <name evidence="11" type="ORF">PEVE_00036610</name>
</gene>
<sequence length="260" mass="29346">MQTTKSSTFSVESLISKESFEPRVDAHSCIALPRCSLGPERTRTSPSFTNSITIPRPLALEGVSAGHTSAFSQTSQSPLSSGRTFAIPPRASEHHQDSHRNDDSTRTRRYRTAFTREQLSRLEKEFLRENYVSRTRRSELASTLNLSETTIKIWFQNRRMKSKRRRMALGLKPVQAFCPTRHLPSEGHLNSGHLYNGLHYVPWSPYSPVSGPLWSHGVHFVHCDPHYHPFSVPPSGNNVTSSYRTPSTQGNCSHSWKGSD</sequence>
<feature type="compositionally biased region" description="Polar residues" evidence="9">
    <location>
        <begin position="66"/>
        <end position="83"/>
    </location>
</feature>
<evidence type="ECO:0000313" key="11">
    <source>
        <dbReference type="EMBL" id="CAH3029708.1"/>
    </source>
</evidence>
<comment type="similarity">
    <text evidence="6">Belongs to the even-skipped homeobox family.</text>
</comment>
<reference evidence="11 12" key="1">
    <citation type="submission" date="2022-05" db="EMBL/GenBank/DDBJ databases">
        <authorList>
            <consortium name="Genoscope - CEA"/>
            <person name="William W."/>
        </authorList>
    </citation>
    <scope>NUCLEOTIDE SEQUENCE [LARGE SCALE GENOMIC DNA]</scope>
</reference>
<evidence type="ECO:0000256" key="2">
    <source>
        <dbReference type="ARBA" id="ARBA00022473"/>
    </source>
</evidence>
<evidence type="ECO:0000256" key="4">
    <source>
        <dbReference type="ARBA" id="ARBA00023155"/>
    </source>
</evidence>
<dbReference type="CDD" id="cd00086">
    <property type="entry name" value="homeodomain"/>
    <property type="match status" value="1"/>
</dbReference>
<evidence type="ECO:0000256" key="7">
    <source>
        <dbReference type="PROSITE-ProRule" id="PRU00108"/>
    </source>
</evidence>
<dbReference type="InterPro" id="IPR020479">
    <property type="entry name" value="HD_metazoa"/>
</dbReference>
<evidence type="ECO:0000256" key="6">
    <source>
        <dbReference type="ARBA" id="ARBA00038449"/>
    </source>
</evidence>
<dbReference type="PROSITE" id="PS50071">
    <property type="entry name" value="HOMEOBOX_2"/>
    <property type="match status" value="1"/>
</dbReference>
<dbReference type="PRINTS" id="PR00024">
    <property type="entry name" value="HOMEOBOX"/>
</dbReference>
<feature type="DNA-binding region" description="Homeobox" evidence="7">
    <location>
        <begin position="107"/>
        <end position="166"/>
    </location>
</feature>